<comment type="caution">
    <text evidence="1">The sequence shown here is derived from an EMBL/GenBank/DDBJ whole genome shotgun (WGS) entry which is preliminary data.</text>
</comment>
<sequence>MSTETTFTKEQHRELAVSLFNRTWVLMDKTDRTEDEELEMIHMAHTSRYHWGVVGDHVNWSRGEWQISRMYALIGAGEAALKHALANKRIHDHYQLTGFDAAFVAEALARAYRLLGETEHMKAHLAYAHQQVAHIEKESDRDYVLAELATISR</sequence>
<organism evidence="1 2">
    <name type="scientific">Alkalihalophilus lindianensis</name>
    <dbReference type="NCBI Taxonomy" id="1630542"/>
    <lineage>
        <taxon>Bacteria</taxon>
        <taxon>Bacillati</taxon>
        <taxon>Bacillota</taxon>
        <taxon>Bacilli</taxon>
        <taxon>Bacillales</taxon>
        <taxon>Bacillaceae</taxon>
        <taxon>Alkalihalophilus</taxon>
    </lineage>
</organism>
<proteinExistence type="predicted"/>
<dbReference type="Proteomes" id="UP001287282">
    <property type="component" value="Unassembled WGS sequence"/>
</dbReference>
<accession>A0ABU3X9J6</accession>
<name>A0ABU3X9J6_9BACI</name>
<protein>
    <submittedName>
        <fullName evidence="1">Uncharacterized protein</fullName>
    </submittedName>
</protein>
<evidence type="ECO:0000313" key="2">
    <source>
        <dbReference type="Proteomes" id="UP001287282"/>
    </source>
</evidence>
<evidence type="ECO:0000313" key="1">
    <source>
        <dbReference type="EMBL" id="MDV2684559.1"/>
    </source>
</evidence>
<keyword evidence="2" id="KW-1185">Reference proteome</keyword>
<dbReference type="RefSeq" id="WP_317121775.1">
    <property type="nucleotide sequence ID" value="NZ_JAWJBA010000002.1"/>
</dbReference>
<reference evidence="1 2" key="1">
    <citation type="submission" date="2023-10" db="EMBL/GenBank/DDBJ databases">
        <title>Screening of Alkalihalobacillus lindianensis BZ-TG-R113 and Its Alleviation of Salt Stress on Rapeseed Growth.</title>
        <authorList>
            <person name="Zhao B."/>
            <person name="Guo T."/>
        </authorList>
    </citation>
    <scope>NUCLEOTIDE SEQUENCE [LARGE SCALE GENOMIC DNA]</scope>
    <source>
        <strain evidence="1 2">BZ-TG-R113</strain>
    </source>
</reference>
<dbReference type="EMBL" id="JAWJBA010000002">
    <property type="protein sequence ID" value="MDV2684559.1"/>
    <property type="molecule type" value="Genomic_DNA"/>
</dbReference>
<gene>
    <name evidence="1" type="ORF">RYX56_09270</name>
</gene>